<accession>A0A0R3MTJ9</accession>
<gene>
    <name evidence="1" type="ORF">CQ13_27745</name>
</gene>
<evidence type="ECO:0000313" key="2">
    <source>
        <dbReference type="Proteomes" id="UP000052023"/>
    </source>
</evidence>
<evidence type="ECO:0000313" key="1">
    <source>
        <dbReference type="EMBL" id="KRR23082.1"/>
    </source>
</evidence>
<dbReference type="RefSeq" id="WP_057844972.1">
    <property type="nucleotide sequence ID" value="NZ_LLYA01000161.1"/>
</dbReference>
<keyword evidence="2" id="KW-1185">Reference proteome</keyword>
<dbReference type="EMBL" id="LLYA01000161">
    <property type="protein sequence ID" value="KRR23082.1"/>
    <property type="molecule type" value="Genomic_DNA"/>
</dbReference>
<proteinExistence type="predicted"/>
<dbReference type="AlphaFoldDB" id="A0A0R3MTJ9"/>
<reference evidence="1 2" key="1">
    <citation type="submission" date="2014-03" db="EMBL/GenBank/DDBJ databases">
        <title>Bradyrhizobium valentinum sp. nov., isolated from effective nodules of Lupinus mariae-josephae, a lupine endemic of basic-lime soils in Eastern Spain.</title>
        <authorList>
            <person name="Duran D."/>
            <person name="Rey L."/>
            <person name="Navarro A."/>
            <person name="Busquets A."/>
            <person name="Imperial J."/>
            <person name="Ruiz-Argueso T."/>
        </authorList>
    </citation>
    <scope>NUCLEOTIDE SEQUENCE [LARGE SCALE GENOMIC DNA]</scope>
    <source>
        <strain evidence="1 2">Ro19</strain>
    </source>
</reference>
<name>A0A0R3MTJ9_9BRAD</name>
<dbReference type="OrthoDB" id="9844518at2"/>
<comment type="caution">
    <text evidence="1">The sequence shown here is derived from an EMBL/GenBank/DDBJ whole genome shotgun (WGS) entry which is preliminary data.</text>
</comment>
<dbReference type="Proteomes" id="UP000052023">
    <property type="component" value="Unassembled WGS sequence"/>
</dbReference>
<organism evidence="1 2">
    <name type="scientific">Bradyrhizobium retamae</name>
    <dbReference type="NCBI Taxonomy" id="1300035"/>
    <lineage>
        <taxon>Bacteria</taxon>
        <taxon>Pseudomonadati</taxon>
        <taxon>Pseudomonadota</taxon>
        <taxon>Alphaproteobacteria</taxon>
        <taxon>Hyphomicrobiales</taxon>
        <taxon>Nitrobacteraceae</taxon>
        <taxon>Bradyrhizobium</taxon>
    </lineage>
</organism>
<sequence>MIAPDISELRRLLPILNEIDEISLSRLDSSEWFRPSAAQARRLEAAADRMGVYLMAYLANCRAAVGDGLCNLIAAAELDAAKLGEIASLENACPDAAIVAYERPIRQRH</sequence>
<protein>
    <submittedName>
        <fullName evidence="1">Uncharacterized protein</fullName>
    </submittedName>
</protein>